<dbReference type="InterPro" id="IPR050384">
    <property type="entry name" value="Endophilin_SH3RF"/>
</dbReference>
<proteinExistence type="predicted"/>
<dbReference type="SUPFAM" id="SSF50044">
    <property type="entry name" value="SH3-domain"/>
    <property type="match status" value="1"/>
</dbReference>
<evidence type="ECO:0000259" key="4">
    <source>
        <dbReference type="PROSITE" id="PS50002"/>
    </source>
</evidence>
<feature type="domain" description="SH3" evidence="4">
    <location>
        <begin position="472"/>
        <end position="531"/>
    </location>
</feature>
<feature type="compositionally biased region" description="Pro residues" evidence="3">
    <location>
        <begin position="417"/>
        <end position="432"/>
    </location>
</feature>
<feature type="region of interest" description="Disordered" evidence="3">
    <location>
        <begin position="286"/>
        <end position="307"/>
    </location>
</feature>
<dbReference type="EMBL" id="MZNU01000281">
    <property type="protein sequence ID" value="OWP01210.1"/>
    <property type="molecule type" value="Genomic_DNA"/>
</dbReference>
<reference evidence="5 6" key="1">
    <citation type="submission" date="2017-04" db="EMBL/GenBank/DDBJ databases">
        <title>Draft genome sequence of Marssonina coronaria NL1: causal agent of apple blotch.</title>
        <authorList>
            <person name="Cheng Q."/>
        </authorList>
    </citation>
    <scope>NUCLEOTIDE SEQUENCE [LARGE SCALE GENOMIC DNA]</scope>
    <source>
        <strain evidence="5 6">NL1</strain>
    </source>
</reference>
<feature type="compositionally biased region" description="Low complexity" evidence="3">
    <location>
        <begin position="202"/>
        <end position="222"/>
    </location>
</feature>
<evidence type="ECO:0000313" key="6">
    <source>
        <dbReference type="Proteomes" id="UP000242519"/>
    </source>
</evidence>
<feature type="region of interest" description="Disordered" evidence="3">
    <location>
        <begin position="179"/>
        <end position="265"/>
    </location>
</feature>
<dbReference type="InterPro" id="IPR001452">
    <property type="entry name" value="SH3_domain"/>
</dbReference>
<sequence length="628" mass="67755">MEVIVHLNTTTTGLTCTNMYRSMHPSPLSRSRNDRNHDEESDSGTSDNGLGITFYDHRGVARRNVSSPLQLQGGSRGSEAVGVLSHVQRTRRLAPVAKQLQIESPASDDSVPTPRPATACPTDLTRSPSALLEELLEENLRGQAETFVRIASRSTPVRVLSSTLQSGSRSASAPVALRGLGISTGGTPSRTSAASMRVPAESSSPSPLTSQTPSNNDNNNHNITSRSIGSPSIPHPVDPRPRPQKASELCQTQRKRSGFSPLPTEIALGSPTPFFQLNHLRIPWSTKPVTSPSRRQQRSISRRGPGHFTSEERRAIEQLVHANPRGCERHDNCTDCRDIEYAYHENKALPLTMDPEQRQKIINNNRSLRNIKNELESLAEHGAITDEVYDTIMSALPAESPLGGSTRNNPVATTPVAPTPAVPNPAATPSPAPVAALSNLQLNRDTPPSDAPPAYRTPALPAHSPAPPPMKAEIARATAQYRYSEPGDCNFEPGDQISILEYMNQDWWLGKNLRTGLEGVFPATYVTLVPMQNMYMNPHGVYGNEKGYAGYPAQHAPPPPQQQMQPPAPGPSNPYNSSVPPMAIAEQPTDDKSSKGSEMGKKFGKKLGNAAIFGAGATIGGNLVNSIF</sequence>
<dbReference type="Pfam" id="PF00018">
    <property type="entry name" value="SH3_1"/>
    <property type="match status" value="1"/>
</dbReference>
<dbReference type="InterPro" id="IPR036028">
    <property type="entry name" value="SH3-like_dom_sf"/>
</dbReference>
<keyword evidence="1 2" id="KW-0728">SH3 domain</keyword>
<dbReference type="STRING" id="503106.A0A218Z0R2"/>
<dbReference type="Gene3D" id="2.30.30.40">
    <property type="entry name" value="SH3 Domains"/>
    <property type="match status" value="1"/>
</dbReference>
<feature type="region of interest" description="Disordered" evidence="3">
    <location>
        <begin position="547"/>
        <end position="601"/>
    </location>
</feature>
<dbReference type="PANTHER" id="PTHR14167:SF48">
    <property type="entry name" value="SH3 DOMAIN-CONTAINING PROTEIN 19"/>
    <property type="match status" value="1"/>
</dbReference>
<feature type="region of interest" description="Disordered" evidence="3">
    <location>
        <begin position="400"/>
        <end position="466"/>
    </location>
</feature>
<feature type="region of interest" description="Disordered" evidence="3">
    <location>
        <begin position="96"/>
        <end position="124"/>
    </location>
</feature>
<keyword evidence="6" id="KW-1185">Reference proteome</keyword>
<dbReference type="AlphaFoldDB" id="A0A218Z0R2"/>
<dbReference type="PROSITE" id="PS50002">
    <property type="entry name" value="SH3"/>
    <property type="match status" value="1"/>
</dbReference>
<feature type="compositionally biased region" description="Basic and acidic residues" evidence="3">
    <location>
        <begin position="589"/>
        <end position="601"/>
    </location>
</feature>
<feature type="compositionally biased region" description="Polar residues" evidence="3">
    <location>
        <begin position="185"/>
        <end position="194"/>
    </location>
</feature>
<evidence type="ECO:0000256" key="2">
    <source>
        <dbReference type="PROSITE-ProRule" id="PRU00192"/>
    </source>
</evidence>
<dbReference type="Proteomes" id="UP000242519">
    <property type="component" value="Unassembled WGS sequence"/>
</dbReference>
<dbReference type="SMART" id="SM00326">
    <property type="entry name" value="SH3"/>
    <property type="match status" value="1"/>
</dbReference>
<feature type="region of interest" description="Disordered" evidence="3">
    <location>
        <begin position="17"/>
        <end position="52"/>
    </location>
</feature>
<organism evidence="5 6">
    <name type="scientific">Diplocarpon coronariae</name>
    <dbReference type="NCBI Taxonomy" id="2795749"/>
    <lineage>
        <taxon>Eukaryota</taxon>
        <taxon>Fungi</taxon>
        <taxon>Dikarya</taxon>
        <taxon>Ascomycota</taxon>
        <taxon>Pezizomycotina</taxon>
        <taxon>Leotiomycetes</taxon>
        <taxon>Helotiales</taxon>
        <taxon>Drepanopezizaceae</taxon>
        <taxon>Diplocarpon</taxon>
    </lineage>
</organism>
<dbReference type="OrthoDB" id="6250593at2759"/>
<evidence type="ECO:0000313" key="5">
    <source>
        <dbReference type="EMBL" id="OWP01210.1"/>
    </source>
</evidence>
<feature type="compositionally biased region" description="Pro residues" evidence="3">
    <location>
        <begin position="555"/>
        <end position="572"/>
    </location>
</feature>
<evidence type="ECO:0000256" key="3">
    <source>
        <dbReference type="SAM" id="MobiDB-lite"/>
    </source>
</evidence>
<evidence type="ECO:0000256" key="1">
    <source>
        <dbReference type="ARBA" id="ARBA00022443"/>
    </source>
</evidence>
<feature type="compositionally biased region" description="Basic residues" evidence="3">
    <location>
        <begin position="295"/>
        <end position="305"/>
    </location>
</feature>
<dbReference type="InParanoid" id="A0A218Z0R2"/>
<accession>A0A218Z0R2</accession>
<dbReference type="PANTHER" id="PTHR14167">
    <property type="entry name" value="SH3 DOMAIN-CONTAINING"/>
    <property type="match status" value="1"/>
</dbReference>
<protein>
    <recommendedName>
        <fullName evidence="4">SH3 domain-containing protein</fullName>
    </recommendedName>
</protein>
<comment type="caution">
    <text evidence="5">The sequence shown here is derived from an EMBL/GenBank/DDBJ whole genome shotgun (WGS) entry which is preliminary data.</text>
</comment>
<gene>
    <name evidence="5" type="ORF">B2J93_5490</name>
</gene>
<name>A0A218Z0R2_9HELO</name>